<dbReference type="Proteomes" id="UP000030661">
    <property type="component" value="Unassembled WGS sequence"/>
</dbReference>
<proteinExistence type="predicted"/>
<evidence type="ECO:0008006" key="3">
    <source>
        <dbReference type="Google" id="ProtNLM"/>
    </source>
</evidence>
<name>A0A0S6W7A0_VECG1</name>
<evidence type="ECO:0000313" key="1">
    <source>
        <dbReference type="EMBL" id="GAK55544.1"/>
    </source>
</evidence>
<keyword evidence="2" id="KW-1185">Reference proteome</keyword>
<gene>
    <name evidence="1" type="ORF">U27_02378</name>
</gene>
<dbReference type="AlphaFoldDB" id="A0A0S6W7A0"/>
<protein>
    <recommendedName>
        <fullName evidence="3">HicB-like antitoxin of toxin-antitoxin system domain-containing protein</fullName>
    </recommendedName>
</protein>
<accession>A0A0S6W7A0</accession>
<reference evidence="1" key="1">
    <citation type="journal article" date="2015" name="PeerJ">
        <title>First genomic representation of candidate bacterial phylum KSB3 points to enhanced environmental sensing as a trigger of wastewater bulking.</title>
        <authorList>
            <person name="Sekiguchi Y."/>
            <person name="Ohashi A."/>
            <person name="Parks D.H."/>
            <person name="Yamauchi T."/>
            <person name="Tyson G.W."/>
            <person name="Hugenholtz P."/>
        </authorList>
    </citation>
    <scope>NUCLEOTIDE SEQUENCE [LARGE SCALE GENOMIC DNA]</scope>
</reference>
<dbReference type="EMBL" id="DF820463">
    <property type="protein sequence ID" value="GAK55544.1"/>
    <property type="molecule type" value="Genomic_DNA"/>
</dbReference>
<dbReference type="HOGENOM" id="CLU_2749543_0_0_0"/>
<evidence type="ECO:0000313" key="2">
    <source>
        <dbReference type="Proteomes" id="UP000030661"/>
    </source>
</evidence>
<sequence length="70" mass="8101">MEKSQWIVLYQDQDEELVIIDIPETVDEIVDNGTYSEAVIYAELALDEWVERVHSQKHGTFAFQTPFAQA</sequence>
<organism evidence="1">
    <name type="scientific">Vecturithrix granuli</name>
    <dbReference type="NCBI Taxonomy" id="1499967"/>
    <lineage>
        <taxon>Bacteria</taxon>
        <taxon>Candidatus Moduliflexota</taxon>
        <taxon>Candidatus Vecturitrichia</taxon>
        <taxon>Candidatus Vecturitrichales</taxon>
        <taxon>Candidatus Vecturitrichaceae</taxon>
        <taxon>Candidatus Vecturithrix</taxon>
    </lineage>
</organism>